<dbReference type="AlphaFoldDB" id="A0A7J9EV55"/>
<evidence type="ECO:0000256" key="1">
    <source>
        <dbReference type="SAM" id="Phobius"/>
    </source>
</evidence>
<keyword evidence="1" id="KW-0472">Membrane</keyword>
<dbReference type="PANTHER" id="PTHR31595">
    <property type="entry name" value="LONG-CHAIN-ALCOHOL O-FATTY-ACYLTRANSFERASE 3-RELATED"/>
    <property type="match status" value="1"/>
</dbReference>
<evidence type="ECO:0000313" key="3">
    <source>
        <dbReference type="Proteomes" id="UP000593568"/>
    </source>
</evidence>
<organism evidence="2 3">
    <name type="scientific">Gossypium trilobum</name>
    <dbReference type="NCBI Taxonomy" id="34281"/>
    <lineage>
        <taxon>Eukaryota</taxon>
        <taxon>Viridiplantae</taxon>
        <taxon>Streptophyta</taxon>
        <taxon>Embryophyta</taxon>
        <taxon>Tracheophyta</taxon>
        <taxon>Spermatophyta</taxon>
        <taxon>Magnoliopsida</taxon>
        <taxon>eudicotyledons</taxon>
        <taxon>Gunneridae</taxon>
        <taxon>Pentapetalae</taxon>
        <taxon>rosids</taxon>
        <taxon>malvids</taxon>
        <taxon>Malvales</taxon>
        <taxon>Malvaceae</taxon>
        <taxon>Malvoideae</taxon>
        <taxon>Gossypium</taxon>
    </lineage>
</organism>
<keyword evidence="1" id="KW-0812">Transmembrane</keyword>
<feature type="transmembrane region" description="Helical" evidence="1">
    <location>
        <begin position="48"/>
        <end position="67"/>
    </location>
</feature>
<dbReference type="EMBL" id="JABEZW010000009">
    <property type="protein sequence ID" value="MBA0776897.1"/>
    <property type="molecule type" value="Genomic_DNA"/>
</dbReference>
<evidence type="ECO:0000313" key="2">
    <source>
        <dbReference type="EMBL" id="MBA0776897.1"/>
    </source>
</evidence>
<name>A0A7J9EV55_9ROSI</name>
<dbReference type="GO" id="GO:0006629">
    <property type="term" value="P:lipid metabolic process"/>
    <property type="evidence" value="ECO:0007669"/>
    <property type="project" value="InterPro"/>
</dbReference>
<dbReference type="InterPro" id="IPR044851">
    <property type="entry name" value="Wax_synthase"/>
</dbReference>
<keyword evidence="3" id="KW-1185">Reference proteome</keyword>
<dbReference type="Proteomes" id="UP000593568">
    <property type="component" value="Unassembled WGS sequence"/>
</dbReference>
<dbReference type="GO" id="GO:0008374">
    <property type="term" value="F:O-acyltransferase activity"/>
    <property type="evidence" value="ECO:0007669"/>
    <property type="project" value="InterPro"/>
</dbReference>
<sequence length="159" mass="17949">MHELMYYYVTRVAPTWEMTWFFILQGVEVAAEVVVKKVVPEKMRLHPVVSGALAIGFLAVTAVWLLLPPLMRNGVDEKAIGEFPKHVSMKHAVFYVPRTNILGRLRTCWTRVWVACGARSPFYELHGCIRIETVTFPGSLQAGSVALCYELGHWLCLAS</sequence>
<keyword evidence="1" id="KW-1133">Transmembrane helix</keyword>
<gene>
    <name evidence="2" type="ORF">Gotri_011836</name>
</gene>
<accession>A0A7J9EV55</accession>
<comment type="caution">
    <text evidence="2">The sequence shown here is derived from an EMBL/GenBank/DDBJ whole genome shotgun (WGS) entry which is preliminary data.</text>
</comment>
<dbReference type="PANTHER" id="PTHR31595:SF70">
    <property type="entry name" value="LONG-CHAIN-ALCOHOL O-FATTY-ACYLTRANSFERASE 3-RELATED"/>
    <property type="match status" value="1"/>
</dbReference>
<proteinExistence type="predicted"/>
<protein>
    <submittedName>
        <fullName evidence="2">Uncharacterized protein</fullName>
    </submittedName>
</protein>
<reference evidence="2 3" key="1">
    <citation type="journal article" date="2019" name="Genome Biol. Evol.">
        <title>Insights into the evolution of the New World diploid cottons (Gossypium, subgenus Houzingenia) based on genome sequencing.</title>
        <authorList>
            <person name="Grover C.E."/>
            <person name="Arick M.A. 2nd"/>
            <person name="Thrash A."/>
            <person name="Conover J.L."/>
            <person name="Sanders W.S."/>
            <person name="Peterson D.G."/>
            <person name="Frelichowski J.E."/>
            <person name="Scheffler J.A."/>
            <person name="Scheffler B.E."/>
            <person name="Wendel J.F."/>
        </authorList>
    </citation>
    <scope>NUCLEOTIDE SEQUENCE [LARGE SCALE GENOMIC DNA]</scope>
    <source>
        <strain evidence="2">8</strain>
        <tissue evidence="2">Leaf</tissue>
    </source>
</reference>